<organism evidence="1">
    <name type="scientific">marine sediment metagenome</name>
    <dbReference type="NCBI Taxonomy" id="412755"/>
    <lineage>
        <taxon>unclassified sequences</taxon>
        <taxon>metagenomes</taxon>
        <taxon>ecological metagenomes</taxon>
    </lineage>
</organism>
<dbReference type="SUPFAM" id="SSF53756">
    <property type="entry name" value="UDP-Glycosyltransferase/glycogen phosphorylase"/>
    <property type="match status" value="1"/>
</dbReference>
<evidence type="ECO:0000313" key="1">
    <source>
        <dbReference type="EMBL" id="GAG55345.1"/>
    </source>
</evidence>
<reference evidence="1" key="1">
    <citation type="journal article" date="2014" name="Front. Microbiol.">
        <title>High frequency of phylogenetically diverse reductive dehalogenase-homologous genes in deep subseafloor sedimentary metagenomes.</title>
        <authorList>
            <person name="Kawai M."/>
            <person name="Futagami T."/>
            <person name="Toyoda A."/>
            <person name="Takaki Y."/>
            <person name="Nishi S."/>
            <person name="Hori S."/>
            <person name="Arai W."/>
            <person name="Tsubouchi T."/>
            <person name="Morono Y."/>
            <person name="Uchiyama I."/>
            <person name="Ito T."/>
            <person name="Fujiyama A."/>
            <person name="Inagaki F."/>
            <person name="Takami H."/>
        </authorList>
    </citation>
    <scope>NUCLEOTIDE SEQUENCE</scope>
    <source>
        <strain evidence="1">Expedition CK06-06</strain>
    </source>
</reference>
<comment type="caution">
    <text evidence="1">The sequence shown here is derived from an EMBL/GenBank/DDBJ whole genome shotgun (WGS) entry which is preliminary data.</text>
</comment>
<sequence length="177" mass="20577">MKVKDEKRIRQRISIVAKYIKTAIVGDYESYEYIQGYFKKIVIIRAALNIQDYKPTIPSLHKKIPLIVHAPSDKKFKGTEYILKAICKLKKEYNFRFRLIHGLNHEDAKKIYEKADIIVDQLFTGAHGVFSIEAMAMGKPVICYIREDLKKKYPKDLPIISANPDTIYNVLKVLIDF</sequence>
<dbReference type="Gene3D" id="3.40.50.2000">
    <property type="entry name" value="Glycogen Phosphorylase B"/>
    <property type="match status" value="1"/>
</dbReference>
<gene>
    <name evidence="1" type="ORF">S01H4_16532</name>
</gene>
<accession>X0YHF7</accession>
<dbReference type="EMBL" id="BART01007252">
    <property type="protein sequence ID" value="GAG55345.1"/>
    <property type="molecule type" value="Genomic_DNA"/>
</dbReference>
<evidence type="ECO:0008006" key="2">
    <source>
        <dbReference type="Google" id="ProtNLM"/>
    </source>
</evidence>
<proteinExistence type="predicted"/>
<protein>
    <recommendedName>
        <fullName evidence="2">Glycosyl transferase family 1 domain-containing protein</fullName>
    </recommendedName>
</protein>
<name>X0YHF7_9ZZZZ</name>
<dbReference type="AlphaFoldDB" id="X0YHF7"/>